<dbReference type="Gene3D" id="1.10.10.10">
    <property type="entry name" value="Winged helix-like DNA-binding domain superfamily/Winged helix DNA-binding domain"/>
    <property type="match status" value="1"/>
</dbReference>
<dbReference type="EMBL" id="CP036281">
    <property type="protein sequence ID" value="QDU79036.1"/>
    <property type="molecule type" value="Genomic_DNA"/>
</dbReference>
<dbReference type="SUPFAM" id="SSF46785">
    <property type="entry name" value="Winged helix' DNA-binding domain"/>
    <property type="match status" value="1"/>
</dbReference>
<dbReference type="PRINTS" id="PR00598">
    <property type="entry name" value="HTHMARR"/>
</dbReference>
<dbReference type="RefSeq" id="WP_144993336.1">
    <property type="nucleotide sequence ID" value="NZ_CP036281.1"/>
</dbReference>
<dbReference type="KEGG" id="plon:Pla110_07400"/>
<dbReference type="InterPro" id="IPR039422">
    <property type="entry name" value="MarR/SlyA-like"/>
</dbReference>
<dbReference type="Proteomes" id="UP000317178">
    <property type="component" value="Chromosome"/>
</dbReference>
<evidence type="ECO:0000313" key="2">
    <source>
        <dbReference type="EMBL" id="QDU79036.1"/>
    </source>
</evidence>
<dbReference type="GO" id="GO:0006950">
    <property type="term" value="P:response to stress"/>
    <property type="evidence" value="ECO:0007669"/>
    <property type="project" value="TreeGrafter"/>
</dbReference>
<evidence type="ECO:0000259" key="1">
    <source>
        <dbReference type="PROSITE" id="PS50995"/>
    </source>
</evidence>
<accession>A0A518CIH2</accession>
<sequence length="163" mass="19003">MSTPSINPTENLPSFDSTEQEVYLHLWRTYDRLKVVEDELFGRYDLSAQQYNALRLLEAASPEGTRTMELGRQLISRMPDTTRMLDRLEKRGLIKRRRLIDNRRVVEVVITVAGRNLLQEMSQSVVAMHDLQLGHLSPQQQKQLIKLLKLARGPHEDHQCDWL</sequence>
<reference evidence="2 3" key="1">
    <citation type="submission" date="2019-02" db="EMBL/GenBank/DDBJ databases">
        <title>Deep-cultivation of Planctomycetes and their phenomic and genomic characterization uncovers novel biology.</title>
        <authorList>
            <person name="Wiegand S."/>
            <person name="Jogler M."/>
            <person name="Boedeker C."/>
            <person name="Pinto D."/>
            <person name="Vollmers J."/>
            <person name="Rivas-Marin E."/>
            <person name="Kohn T."/>
            <person name="Peeters S.H."/>
            <person name="Heuer A."/>
            <person name="Rast P."/>
            <person name="Oberbeckmann S."/>
            <person name="Bunk B."/>
            <person name="Jeske O."/>
            <person name="Meyerdierks A."/>
            <person name="Storesund J.E."/>
            <person name="Kallscheuer N."/>
            <person name="Luecker S."/>
            <person name="Lage O.M."/>
            <person name="Pohl T."/>
            <person name="Merkel B.J."/>
            <person name="Hornburger P."/>
            <person name="Mueller R.-W."/>
            <person name="Bruemmer F."/>
            <person name="Labrenz M."/>
            <person name="Spormann A.M."/>
            <person name="Op den Camp H."/>
            <person name="Overmann J."/>
            <person name="Amann R."/>
            <person name="Jetten M.S.M."/>
            <person name="Mascher T."/>
            <person name="Medema M.H."/>
            <person name="Devos D.P."/>
            <person name="Kaster A.-K."/>
            <person name="Ovreas L."/>
            <person name="Rohde M."/>
            <person name="Galperin M.Y."/>
            <person name="Jogler C."/>
        </authorList>
    </citation>
    <scope>NUCLEOTIDE SEQUENCE [LARGE SCALE GENOMIC DNA]</scope>
    <source>
        <strain evidence="2 3">Pla110</strain>
    </source>
</reference>
<dbReference type="GO" id="GO:0003700">
    <property type="term" value="F:DNA-binding transcription factor activity"/>
    <property type="evidence" value="ECO:0007669"/>
    <property type="project" value="InterPro"/>
</dbReference>
<protein>
    <submittedName>
        <fullName evidence="2">Transcriptional repressor MprA</fullName>
    </submittedName>
</protein>
<name>A0A518CIH2_9PLAN</name>
<proteinExistence type="predicted"/>
<dbReference type="PANTHER" id="PTHR33164:SF101">
    <property type="entry name" value="TRANSCRIPTIONAL REPRESSOR MPRA"/>
    <property type="match status" value="1"/>
</dbReference>
<dbReference type="Pfam" id="PF01047">
    <property type="entry name" value="MarR"/>
    <property type="match status" value="1"/>
</dbReference>
<dbReference type="OrthoDB" id="213484at2"/>
<dbReference type="AlphaFoldDB" id="A0A518CIH2"/>
<gene>
    <name evidence="2" type="ORF">Pla110_07400</name>
</gene>
<organism evidence="2 3">
    <name type="scientific">Polystyrenella longa</name>
    <dbReference type="NCBI Taxonomy" id="2528007"/>
    <lineage>
        <taxon>Bacteria</taxon>
        <taxon>Pseudomonadati</taxon>
        <taxon>Planctomycetota</taxon>
        <taxon>Planctomycetia</taxon>
        <taxon>Planctomycetales</taxon>
        <taxon>Planctomycetaceae</taxon>
        <taxon>Polystyrenella</taxon>
    </lineage>
</organism>
<keyword evidence="3" id="KW-1185">Reference proteome</keyword>
<dbReference type="InterPro" id="IPR036390">
    <property type="entry name" value="WH_DNA-bd_sf"/>
</dbReference>
<dbReference type="PROSITE" id="PS50995">
    <property type="entry name" value="HTH_MARR_2"/>
    <property type="match status" value="1"/>
</dbReference>
<dbReference type="InterPro" id="IPR036388">
    <property type="entry name" value="WH-like_DNA-bd_sf"/>
</dbReference>
<dbReference type="InterPro" id="IPR000835">
    <property type="entry name" value="HTH_MarR-typ"/>
</dbReference>
<evidence type="ECO:0000313" key="3">
    <source>
        <dbReference type="Proteomes" id="UP000317178"/>
    </source>
</evidence>
<dbReference type="SMART" id="SM00347">
    <property type="entry name" value="HTH_MARR"/>
    <property type="match status" value="1"/>
</dbReference>
<dbReference type="PANTHER" id="PTHR33164">
    <property type="entry name" value="TRANSCRIPTIONAL REGULATOR, MARR FAMILY"/>
    <property type="match status" value="1"/>
</dbReference>
<feature type="domain" description="HTH marR-type" evidence="1">
    <location>
        <begin position="19"/>
        <end position="153"/>
    </location>
</feature>